<protein>
    <recommendedName>
        <fullName evidence="2">PPi-type phosphoenolpyruvate carboxykinase lobe 2 domain-containing protein</fullName>
    </recommendedName>
</protein>
<accession>A0A2K8KY53</accession>
<feature type="region of interest" description="Disordered" evidence="1">
    <location>
        <begin position="703"/>
        <end position="728"/>
    </location>
</feature>
<evidence type="ECO:0000313" key="4">
    <source>
        <dbReference type="Proteomes" id="UP000231701"/>
    </source>
</evidence>
<feature type="domain" description="PPi-type phosphoenolpyruvate carboxykinase lobe 2" evidence="2">
    <location>
        <begin position="516"/>
        <end position="625"/>
    </location>
</feature>
<gene>
    <name evidence="3" type="ORF">Ga0123461_1491</name>
</gene>
<dbReference type="RefSeq" id="WP_232710085.1">
    <property type="nucleotide sequence ID" value="NZ_CP018799.1"/>
</dbReference>
<evidence type="ECO:0000259" key="2">
    <source>
        <dbReference type="Pfam" id="PF26300"/>
    </source>
</evidence>
<organism evidence="3 4">
    <name type="scientific">Mariprofundus aestuarium</name>
    <dbReference type="NCBI Taxonomy" id="1921086"/>
    <lineage>
        <taxon>Bacteria</taxon>
        <taxon>Pseudomonadati</taxon>
        <taxon>Pseudomonadota</taxon>
        <taxon>Candidatius Mariprofundia</taxon>
        <taxon>Mariprofundales</taxon>
        <taxon>Mariprofundaceae</taxon>
        <taxon>Mariprofundus</taxon>
    </lineage>
</organism>
<dbReference type="Proteomes" id="UP000231701">
    <property type="component" value="Chromosome"/>
</dbReference>
<dbReference type="KEGG" id="maes:Ga0123461_1491"/>
<evidence type="ECO:0000313" key="3">
    <source>
        <dbReference type="EMBL" id="ATX79905.1"/>
    </source>
</evidence>
<name>A0A2K8KY53_MARES</name>
<dbReference type="Pfam" id="PF26300">
    <property type="entry name" value="PEPCK_PPi_lobe_2"/>
    <property type="match status" value="1"/>
</dbReference>
<feature type="compositionally biased region" description="Polar residues" evidence="1">
    <location>
        <begin position="710"/>
        <end position="728"/>
    </location>
</feature>
<sequence>MSETVSINDNDKSAAPPHVWHQHINLKLAALGQPTCKLQGGDHSYLTIADSLLKHYARQRRLLSAYRCPADQRIQNFLNAYLAENGVEQQVELPGTTFVLDRPGMAREVSLPLNGTHFHSDLVDSYRLLQGVLHNPKSDRRTTKGVFHIASGGLPVPADKLEVPVATYGALLKEALNPPRPLLELPATSEEEKKAEVWVSLLLRPKVRPGVPGVVGVAGLLSDKSLEVRMFAPGGLVSNLDFVESIFGNAGDPFLTENDAAADIEHWTGQSGCIILAPHLVNLKKKDLGLPHVADASDRQRRDGMCWQHEDDLYNDGQAFKVVCRDKRGVIVTIIADNYFGYSKKEIKSQISYSANLFGGCEEEHAGGALAFPRYNLGEVYIPRASDMLDNHTFADLCQRLADKIELKSEGYAIDRVYPDIIYLPEDAQISMHDLQVCWQGPSGPSQIKLLASNTFIYPSGFRVHMARHAHSPSWRLIGTIGEGTFCHKPSTVSGGGKSEISKSIAGAVISGPTYVDNFEQDLKQVRAIFERNYSDRFRHPESEKHDSRTLLSKERSLGSVIKLLTPSAIDYTDEYNHWLKSIPSHILALVFMIKRFYRTAWGENWHEHFSVDTVNGSPGHELRYNGRKLMASYLRVGFADDGSWRLFKLRQDFIASDKIQMEDDISASIVIPTSYVSGLNPEYDHPCIKFVDNCEKRLFQRPDEAVNRGSDTQTESDLSSGNSFISNFQPMQRGDARELMENVMQFEEFSEPMQTLIRNASEMDESLYFISSAHPRIVDGKPSLNVRYLQDRPDLADPRSKHLAKVSTHLHRGLKPEQPVYFPVNAVLTGRRNNPAEPGIRPLAVYNPIHYQELPELFMDFICSLTGKSPSTTGAGSEGALTKGPFNPLTATADLNTAIVSFILCGYDGFSTAAGFIGSKRRIDHDISMLIPEIWCRLPAKVQKPAYMIKWGYLKKLEDFEYNGKTVLASRLGYRITKRFVRNHFGKVFDTPVAVFDKAMLKPETQDIESFVDGINNICEAHQRVALSYFEDGSIVNACPPLQALLHIMAHGHYQGRDIHDPSIRQMFSREELLQSDWYNERLHIKQARDTQVWLQHRENLNGQINALDEDEHERRTHLAERISKTDRMIERVTSDDYLQRLQGTLGADWIHRETK</sequence>
<proteinExistence type="predicted"/>
<reference evidence="3 4" key="1">
    <citation type="submission" date="2016-12" db="EMBL/GenBank/DDBJ databases">
        <title>Isolation and genomic insights into novel planktonic Zetaproteobacteria from stratified waters of the Chesapeake Bay.</title>
        <authorList>
            <person name="McAllister S.M."/>
            <person name="Kato S."/>
            <person name="Chan C.S."/>
            <person name="Chiu B.K."/>
            <person name="Field E.K."/>
        </authorList>
    </citation>
    <scope>NUCLEOTIDE SEQUENCE [LARGE SCALE GENOMIC DNA]</scope>
    <source>
        <strain evidence="3 4">CP-5</strain>
    </source>
</reference>
<dbReference type="EMBL" id="CP018799">
    <property type="protein sequence ID" value="ATX79905.1"/>
    <property type="molecule type" value="Genomic_DNA"/>
</dbReference>
<evidence type="ECO:0000256" key="1">
    <source>
        <dbReference type="SAM" id="MobiDB-lite"/>
    </source>
</evidence>
<keyword evidence="4" id="KW-1185">Reference proteome</keyword>
<dbReference type="InterPro" id="IPR058710">
    <property type="entry name" value="PEPCK_lobe_2"/>
</dbReference>
<dbReference type="AlphaFoldDB" id="A0A2K8KY53"/>